<dbReference type="Gene3D" id="3.40.50.10490">
    <property type="entry name" value="Glucose-6-phosphate isomerase like protein, domain 1"/>
    <property type="match status" value="1"/>
</dbReference>
<dbReference type="Proteomes" id="UP000245680">
    <property type="component" value="Unassembled WGS sequence"/>
</dbReference>
<proteinExistence type="predicted"/>
<dbReference type="InterPro" id="IPR047640">
    <property type="entry name" value="RpiR-like"/>
</dbReference>
<evidence type="ECO:0000259" key="1">
    <source>
        <dbReference type="PROSITE" id="PS51071"/>
    </source>
</evidence>
<dbReference type="SUPFAM" id="SSF53697">
    <property type="entry name" value="SIS domain"/>
    <property type="match status" value="1"/>
</dbReference>
<protein>
    <submittedName>
        <fullName evidence="2">MurR/RpiR family transcriptional regulator</fullName>
    </submittedName>
</protein>
<dbReference type="EMBL" id="QGKU01000003">
    <property type="protein sequence ID" value="PWR04601.1"/>
    <property type="molecule type" value="Genomic_DNA"/>
</dbReference>
<keyword evidence="3" id="KW-1185">Reference proteome</keyword>
<dbReference type="Pfam" id="PF01418">
    <property type="entry name" value="HTH_6"/>
    <property type="match status" value="1"/>
</dbReference>
<comment type="caution">
    <text evidence="2">The sequence shown here is derived from an EMBL/GenBank/DDBJ whole genome shotgun (WGS) entry which is preliminary data.</text>
</comment>
<name>A0A2V2LKF2_9RHOB</name>
<feature type="domain" description="HTH rpiR-type" evidence="1">
    <location>
        <begin position="7"/>
        <end position="83"/>
    </location>
</feature>
<dbReference type="RefSeq" id="WP_109809902.1">
    <property type="nucleotide sequence ID" value="NZ_QGKU01000003.1"/>
</dbReference>
<dbReference type="GO" id="GO:1901135">
    <property type="term" value="P:carbohydrate derivative metabolic process"/>
    <property type="evidence" value="ECO:0007669"/>
    <property type="project" value="InterPro"/>
</dbReference>
<dbReference type="PANTHER" id="PTHR30514:SF18">
    <property type="entry name" value="RPIR-FAMILY TRANSCRIPTIONAL REGULATOR"/>
    <property type="match status" value="1"/>
</dbReference>
<dbReference type="OrthoDB" id="3237351at2"/>
<evidence type="ECO:0000313" key="3">
    <source>
        <dbReference type="Proteomes" id="UP000245680"/>
    </source>
</evidence>
<dbReference type="PROSITE" id="PS51071">
    <property type="entry name" value="HTH_RPIR"/>
    <property type="match status" value="1"/>
</dbReference>
<accession>A0A2V2LKF2</accession>
<dbReference type="AlphaFoldDB" id="A0A2V2LKF2"/>
<reference evidence="2 3" key="1">
    <citation type="submission" date="2018-05" db="EMBL/GenBank/DDBJ databases">
        <title>Rhodobacteraceae gen. nov., sp. nov. isolated from sea water.</title>
        <authorList>
            <person name="Ren Y."/>
        </authorList>
    </citation>
    <scope>NUCLEOTIDE SEQUENCE [LARGE SCALE GENOMIC DNA]</scope>
    <source>
        <strain evidence="2 3">TG-679</strain>
    </source>
</reference>
<dbReference type="GO" id="GO:0003677">
    <property type="term" value="F:DNA binding"/>
    <property type="evidence" value="ECO:0007669"/>
    <property type="project" value="InterPro"/>
</dbReference>
<dbReference type="SUPFAM" id="SSF46689">
    <property type="entry name" value="Homeodomain-like"/>
    <property type="match status" value="1"/>
</dbReference>
<dbReference type="InterPro" id="IPR036388">
    <property type="entry name" value="WH-like_DNA-bd_sf"/>
</dbReference>
<dbReference type="GO" id="GO:0003700">
    <property type="term" value="F:DNA-binding transcription factor activity"/>
    <property type="evidence" value="ECO:0007669"/>
    <property type="project" value="InterPro"/>
</dbReference>
<organism evidence="2 3">
    <name type="scientific">Meridianimarinicoccus roseus</name>
    <dbReference type="NCBI Taxonomy" id="2072018"/>
    <lineage>
        <taxon>Bacteria</taxon>
        <taxon>Pseudomonadati</taxon>
        <taxon>Pseudomonadota</taxon>
        <taxon>Alphaproteobacteria</taxon>
        <taxon>Rhodobacterales</taxon>
        <taxon>Paracoccaceae</taxon>
        <taxon>Meridianimarinicoccus</taxon>
    </lineage>
</organism>
<sequence length="281" mass="30372">MTPDLSKPFLARVTDALPDLHPSERKLADLVLDFPGEMAGYTATEIAELANVSNATVSRFVRRIGYASFDEARRAVRDEQRAGTALLRMSSDVPSATGAVARHFETSQQNLELTYGALDDAVVDSLARAMIAAPRVWFIGFRAGQAFAQYLGWQTSQVLTNVTVLPRAGETLAESLVSLTDRDVVVLIALRRKPKLVAAVADAARAACARFALLEDRPSPDLAGADWYLGCTTSTQGPLMNHVGCMAVCNLLGARTIELAGPQGRGRMAAIEEAHRRFDEL</sequence>
<dbReference type="InterPro" id="IPR009057">
    <property type="entry name" value="Homeodomain-like_sf"/>
</dbReference>
<dbReference type="InterPro" id="IPR046348">
    <property type="entry name" value="SIS_dom_sf"/>
</dbReference>
<dbReference type="GO" id="GO:0097367">
    <property type="term" value="F:carbohydrate derivative binding"/>
    <property type="evidence" value="ECO:0007669"/>
    <property type="project" value="InterPro"/>
</dbReference>
<dbReference type="PANTHER" id="PTHR30514">
    <property type="entry name" value="GLUCOKINASE"/>
    <property type="match status" value="1"/>
</dbReference>
<gene>
    <name evidence="2" type="ORF">DKT77_01135</name>
</gene>
<dbReference type="Gene3D" id="1.10.10.10">
    <property type="entry name" value="Winged helix-like DNA-binding domain superfamily/Winged helix DNA-binding domain"/>
    <property type="match status" value="1"/>
</dbReference>
<dbReference type="InterPro" id="IPR000281">
    <property type="entry name" value="HTH_RpiR"/>
</dbReference>
<evidence type="ECO:0000313" key="2">
    <source>
        <dbReference type="EMBL" id="PWR04601.1"/>
    </source>
</evidence>